<organism evidence="8 9">
    <name type="scientific">Herrania umbratica</name>
    <dbReference type="NCBI Taxonomy" id="108875"/>
    <lineage>
        <taxon>Eukaryota</taxon>
        <taxon>Viridiplantae</taxon>
        <taxon>Streptophyta</taxon>
        <taxon>Embryophyta</taxon>
        <taxon>Tracheophyta</taxon>
        <taxon>Spermatophyta</taxon>
        <taxon>Magnoliopsida</taxon>
        <taxon>eudicotyledons</taxon>
        <taxon>Gunneridae</taxon>
        <taxon>Pentapetalae</taxon>
        <taxon>rosids</taxon>
        <taxon>malvids</taxon>
        <taxon>Malvales</taxon>
        <taxon>Malvaceae</taxon>
        <taxon>Byttnerioideae</taxon>
        <taxon>Herrania</taxon>
    </lineage>
</organism>
<evidence type="ECO:0000256" key="1">
    <source>
        <dbReference type="ARBA" id="ARBA00022737"/>
    </source>
</evidence>
<dbReference type="GO" id="GO:0005524">
    <property type="term" value="F:ATP binding"/>
    <property type="evidence" value="ECO:0007669"/>
    <property type="project" value="UniProtKB-KW"/>
</dbReference>
<reference evidence="9" key="1">
    <citation type="submission" date="2025-08" db="UniProtKB">
        <authorList>
            <consortium name="RefSeq"/>
        </authorList>
    </citation>
    <scope>IDENTIFICATION</scope>
    <source>
        <tissue evidence="9">Leaf</tissue>
    </source>
</reference>
<dbReference type="CDD" id="cd14798">
    <property type="entry name" value="RX-CC_like"/>
    <property type="match status" value="1"/>
</dbReference>
<dbReference type="Gene3D" id="3.40.50.300">
    <property type="entry name" value="P-loop containing nucleotide triphosphate hydrolases"/>
    <property type="match status" value="1"/>
</dbReference>
<dbReference type="GeneID" id="110425094"/>
<keyword evidence="3" id="KW-0611">Plant defense</keyword>
<evidence type="ECO:0000259" key="7">
    <source>
        <dbReference type="Pfam" id="PF18052"/>
    </source>
</evidence>
<dbReference type="PANTHER" id="PTHR36766:SF63">
    <property type="entry name" value="NB-ARC DOMAIN-CONTAINING PROTEIN"/>
    <property type="match status" value="1"/>
</dbReference>
<keyword evidence="2" id="KW-0547">Nucleotide-binding</keyword>
<dbReference type="InterPro" id="IPR027417">
    <property type="entry name" value="P-loop_NTPase"/>
</dbReference>
<dbReference type="Pfam" id="PF00931">
    <property type="entry name" value="NB-ARC"/>
    <property type="match status" value="1"/>
</dbReference>
<dbReference type="PRINTS" id="PR00364">
    <property type="entry name" value="DISEASERSIST"/>
</dbReference>
<keyword evidence="8" id="KW-1185">Reference proteome</keyword>
<dbReference type="InterPro" id="IPR002182">
    <property type="entry name" value="NB-ARC"/>
</dbReference>
<dbReference type="RefSeq" id="XP_021295569.1">
    <property type="nucleotide sequence ID" value="XM_021439894.1"/>
</dbReference>
<dbReference type="GO" id="GO:0043531">
    <property type="term" value="F:ADP binding"/>
    <property type="evidence" value="ECO:0007669"/>
    <property type="project" value="InterPro"/>
</dbReference>
<dbReference type="OrthoDB" id="3027644at2759"/>
<dbReference type="PANTHER" id="PTHR36766">
    <property type="entry name" value="PLANT BROAD-SPECTRUM MILDEW RESISTANCE PROTEIN RPW8"/>
    <property type="match status" value="1"/>
</dbReference>
<dbReference type="Pfam" id="PF18052">
    <property type="entry name" value="Rx_N"/>
    <property type="match status" value="1"/>
</dbReference>
<dbReference type="InterPro" id="IPR038005">
    <property type="entry name" value="RX-like_CC"/>
</dbReference>
<keyword evidence="5" id="KW-0175">Coiled coil</keyword>
<dbReference type="Gene3D" id="1.10.8.430">
    <property type="entry name" value="Helical domain of apoptotic protease-activating factors"/>
    <property type="match status" value="1"/>
</dbReference>
<evidence type="ECO:0000259" key="6">
    <source>
        <dbReference type="Pfam" id="PF00931"/>
    </source>
</evidence>
<gene>
    <name evidence="9" type="primary">LOC110425094</name>
</gene>
<proteinExistence type="predicted"/>
<evidence type="ECO:0000256" key="4">
    <source>
        <dbReference type="ARBA" id="ARBA00022840"/>
    </source>
</evidence>
<protein>
    <submittedName>
        <fullName evidence="9">Disease resistance protein At1g50180 isoform X1</fullName>
    </submittedName>
</protein>
<keyword evidence="1" id="KW-0677">Repeat</keyword>
<name>A0A6J1BAV5_9ROSI</name>
<dbReference type="FunFam" id="3.40.50.300:FF:001091">
    <property type="entry name" value="Probable disease resistance protein At1g61300"/>
    <property type="match status" value="1"/>
</dbReference>
<dbReference type="Proteomes" id="UP000504621">
    <property type="component" value="Unplaced"/>
</dbReference>
<dbReference type="SUPFAM" id="SSF52540">
    <property type="entry name" value="P-loop containing nucleoside triphosphate hydrolases"/>
    <property type="match status" value="1"/>
</dbReference>
<dbReference type="InterPro" id="IPR042197">
    <property type="entry name" value="Apaf_helical"/>
</dbReference>
<evidence type="ECO:0000313" key="9">
    <source>
        <dbReference type="RefSeq" id="XP_021295569.1"/>
    </source>
</evidence>
<feature type="coiled-coil region" evidence="5">
    <location>
        <begin position="24"/>
        <end position="51"/>
    </location>
</feature>
<accession>A0A6J1BAV5</accession>
<dbReference type="InterPro" id="IPR041118">
    <property type="entry name" value="Rx_N"/>
</dbReference>
<dbReference type="GO" id="GO:0006952">
    <property type="term" value="P:defense response"/>
    <property type="evidence" value="ECO:0007669"/>
    <property type="project" value="UniProtKB-KW"/>
</dbReference>
<dbReference type="Gene3D" id="1.20.5.4130">
    <property type="match status" value="1"/>
</dbReference>
<feature type="domain" description="NB-ARC" evidence="6">
    <location>
        <begin position="164"/>
        <end position="336"/>
    </location>
</feature>
<feature type="domain" description="Disease resistance N-terminal" evidence="7">
    <location>
        <begin position="5"/>
        <end position="87"/>
    </location>
</feature>
<evidence type="ECO:0000256" key="3">
    <source>
        <dbReference type="ARBA" id="ARBA00022821"/>
    </source>
</evidence>
<evidence type="ECO:0000256" key="2">
    <source>
        <dbReference type="ARBA" id="ARBA00022741"/>
    </source>
</evidence>
<evidence type="ECO:0000313" key="8">
    <source>
        <dbReference type="Proteomes" id="UP000504621"/>
    </source>
</evidence>
<keyword evidence="4" id="KW-0067">ATP-binding</keyword>
<dbReference type="AlphaFoldDB" id="A0A6J1BAV5"/>
<sequence>MAETIVSLAIERISDLLIHEAVYLRVVREEVQRLKADLERMKSSLKVADNKQDQNELTCTLVRQIRDLAYEADDVIDAFILQVTHQGGFHGIIRRFTKPFHLHKIGVKVNAIQTKLEDISKSLPAYDQICGREGSSSISEMQQRLRRTYSHVMEEDVVSLEGITNEVLAQLMTEEDRLHVLVSIVGMGGIGKTTLAKKVYNHIDVKGHFDCFAWTFISRQRRPGDVLHDLLIKLLCPSTQERELIDKLKENELIKRCYDVLKEKHFLIVLDDIWRSEDWNSLKSAFPRGKKGSKILCTTRNRDVALLADPCNSPIELPFLTENGSWKPFRMKTFPGNKIESHACSEELEMLGREMVKKCGGLPLVVAALGGLLATKKSQAQCEMVHRNINAHLNKFQGQDHH</sequence>
<evidence type="ECO:0000256" key="5">
    <source>
        <dbReference type="SAM" id="Coils"/>
    </source>
</evidence>